<proteinExistence type="predicted"/>
<evidence type="ECO:0000313" key="1">
    <source>
        <dbReference type="EMBL" id="RZB40486.1"/>
    </source>
</evidence>
<accession>A0A482VB76</accession>
<dbReference type="AlphaFoldDB" id="A0A482VB76"/>
<protein>
    <submittedName>
        <fullName evidence="1">Uncharacterized protein</fullName>
    </submittedName>
</protein>
<sequence length="56" mass="6838">MLTIEQRSFLLESYFRNDVKLENGEWSYSMPVCFEEFRERFAAEAASFSYQYFIFL</sequence>
<dbReference type="OrthoDB" id="8192496at2759"/>
<evidence type="ECO:0000313" key="2">
    <source>
        <dbReference type="Proteomes" id="UP000292052"/>
    </source>
</evidence>
<dbReference type="Proteomes" id="UP000292052">
    <property type="component" value="Unassembled WGS sequence"/>
</dbReference>
<reference evidence="1 2" key="1">
    <citation type="submission" date="2017-03" db="EMBL/GenBank/DDBJ databases">
        <title>Genome of the blue death feigning beetle - Asbolus verrucosus.</title>
        <authorList>
            <person name="Rider S.D."/>
        </authorList>
    </citation>
    <scope>NUCLEOTIDE SEQUENCE [LARGE SCALE GENOMIC DNA]</scope>
    <source>
        <strain evidence="1">Butters</strain>
        <tissue evidence="1">Head and leg muscle</tissue>
    </source>
</reference>
<dbReference type="EMBL" id="QDEB01118505">
    <property type="protein sequence ID" value="RZB40486.1"/>
    <property type="molecule type" value="Genomic_DNA"/>
</dbReference>
<comment type="caution">
    <text evidence="1">The sequence shown here is derived from an EMBL/GenBank/DDBJ whole genome shotgun (WGS) entry which is preliminary data.</text>
</comment>
<keyword evidence="2" id="KW-1185">Reference proteome</keyword>
<name>A0A482VB76_ASBVE</name>
<gene>
    <name evidence="1" type="ORF">BDFB_015264</name>
</gene>
<organism evidence="1 2">
    <name type="scientific">Asbolus verrucosus</name>
    <name type="common">Desert ironclad beetle</name>
    <dbReference type="NCBI Taxonomy" id="1661398"/>
    <lineage>
        <taxon>Eukaryota</taxon>
        <taxon>Metazoa</taxon>
        <taxon>Ecdysozoa</taxon>
        <taxon>Arthropoda</taxon>
        <taxon>Hexapoda</taxon>
        <taxon>Insecta</taxon>
        <taxon>Pterygota</taxon>
        <taxon>Neoptera</taxon>
        <taxon>Endopterygota</taxon>
        <taxon>Coleoptera</taxon>
        <taxon>Polyphaga</taxon>
        <taxon>Cucujiformia</taxon>
        <taxon>Tenebrionidae</taxon>
        <taxon>Pimeliinae</taxon>
        <taxon>Asbolus</taxon>
    </lineage>
</organism>